<sequence length="359" mass="38610">MSQALFLPWQTGLAREWLGARERFAHAWLIHGLAGIGKREFALAAAAALLCESPTDGLACGKCLACGWMSHGNHPDLKRIRPEAMALEEGAEDATGEDALEASGDVASGSVVSKKTPSKDIRIDQIRSMEPWFNHATHRGGWRVAVIYPAEALTTISGNALLKVLEEPPASTVFLLVASAPDRLLPTLLSRCRRLALPTPGHIEAMQWLAGQGVTSPEQWLSAAGGAPVEARRLAHSDEQACPSWLGGLLQSLESARSFDLGTLADTVAKFPTPSWLDALSRATVDLNLAAHCLAPRYYPGLSKSIEAIARKGDPRKLSDLSKWLAEQSRVAGHPLNAKLFAQAALQRVSLSCQQVTNR</sequence>
<dbReference type="PANTHER" id="PTHR11669">
    <property type="entry name" value="REPLICATION FACTOR C / DNA POLYMERASE III GAMMA-TAU SUBUNIT"/>
    <property type="match status" value="1"/>
</dbReference>
<keyword evidence="1" id="KW-0808">Transferase</keyword>
<gene>
    <name evidence="1" type="primary">holB</name>
    <name evidence="1" type="ORF">KZZ10_00880</name>
</gene>
<keyword evidence="2" id="KW-1185">Reference proteome</keyword>
<organism evidence="1 2">
    <name type="scientific">Zwartia hollandica</name>
    <dbReference type="NCBI Taxonomy" id="324606"/>
    <lineage>
        <taxon>Bacteria</taxon>
        <taxon>Pseudomonadati</taxon>
        <taxon>Pseudomonadota</taxon>
        <taxon>Betaproteobacteria</taxon>
        <taxon>Burkholderiales</taxon>
        <taxon>Alcaligenaceae</taxon>
        <taxon>Zwartia</taxon>
    </lineage>
</organism>
<name>A0A953N5B0_9BURK</name>
<dbReference type="SUPFAM" id="SSF52540">
    <property type="entry name" value="P-loop containing nucleoside triphosphate hydrolases"/>
    <property type="match status" value="1"/>
</dbReference>
<evidence type="ECO:0000313" key="1">
    <source>
        <dbReference type="EMBL" id="MBZ1349187.1"/>
    </source>
</evidence>
<dbReference type="GO" id="GO:0009360">
    <property type="term" value="C:DNA polymerase III complex"/>
    <property type="evidence" value="ECO:0007669"/>
    <property type="project" value="TreeGrafter"/>
</dbReference>
<dbReference type="Pfam" id="PF13177">
    <property type="entry name" value="DNA_pol3_delta2"/>
    <property type="match status" value="1"/>
</dbReference>
<proteinExistence type="predicted"/>
<dbReference type="NCBIfam" id="TIGR00678">
    <property type="entry name" value="holB"/>
    <property type="match status" value="1"/>
</dbReference>
<dbReference type="GO" id="GO:0008408">
    <property type="term" value="F:3'-5' exonuclease activity"/>
    <property type="evidence" value="ECO:0007669"/>
    <property type="project" value="InterPro"/>
</dbReference>
<dbReference type="AlphaFoldDB" id="A0A953N5B0"/>
<dbReference type="Proteomes" id="UP000739565">
    <property type="component" value="Unassembled WGS sequence"/>
</dbReference>
<evidence type="ECO:0000313" key="2">
    <source>
        <dbReference type="Proteomes" id="UP000739565"/>
    </source>
</evidence>
<dbReference type="GO" id="GO:0003887">
    <property type="term" value="F:DNA-directed DNA polymerase activity"/>
    <property type="evidence" value="ECO:0007669"/>
    <property type="project" value="UniProtKB-EC"/>
</dbReference>
<dbReference type="PANTHER" id="PTHR11669:SF8">
    <property type="entry name" value="DNA POLYMERASE III SUBUNIT DELTA"/>
    <property type="match status" value="1"/>
</dbReference>
<dbReference type="InterPro" id="IPR004622">
    <property type="entry name" value="DNA_pol_HolB"/>
</dbReference>
<dbReference type="EMBL" id="JAHXRI010000001">
    <property type="protein sequence ID" value="MBZ1349187.1"/>
    <property type="molecule type" value="Genomic_DNA"/>
</dbReference>
<comment type="caution">
    <text evidence="1">The sequence shown here is derived from an EMBL/GenBank/DDBJ whole genome shotgun (WGS) entry which is preliminary data.</text>
</comment>
<keyword evidence="1" id="KW-0548">Nucleotidyltransferase</keyword>
<dbReference type="GO" id="GO:0006261">
    <property type="term" value="P:DNA-templated DNA replication"/>
    <property type="evidence" value="ECO:0007669"/>
    <property type="project" value="TreeGrafter"/>
</dbReference>
<protein>
    <submittedName>
        <fullName evidence="1">DNA polymerase III subunit delta</fullName>
        <ecNumber evidence="1">2.7.7.7</ecNumber>
    </submittedName>
</protein>
<dbReference type="EC" id="2.7.7.7" evidence="1"/>
<dbReference type="Gene3D" id="3.40.50.300">
    <property type="entry name" value="P-loop containing nucleotide triphosphate hydrolases"/>
    <property type="match status" value="1"/>
</dbReference>
<accession>A0A953N5B0</accession>
<reference evidence="1" key="1">
    <citation type="submission" date="2021-07" db="EMBL/GenBank/DDBJ databases">
        <title>New genus and species of the family Alcaligenaceae.</title>
        <authorList>
            <person name="Hahn M.W."/>
        </authorList>
    </citation>
    <scope>NUCLEOTIDE SEQUENCE</scope>
    <source>
        <strain evidence="1">LF4-65</strain>
    </source>
</reference>
<dbReference type="InterPro" id="IPR050238">
    <property type="entry name" value="DNA_Rep/Repair_Clamp_Loader"/>
</dbReference>
<dbReference type="InterPro" id="IPR027417">
    <property type="entry name" value="P-loop_NTPase"/>
</dbReference>
<dbReference type="RefSeq" id="WP_259659602.1">
    <property type="nucleotide sequence ID" value="NZ_JAHXRI010000001.1"/>
</dbReference>